<dbReference type="SUPFAM" id="SSF53756">
    <property type="entry name" value="UDP-Glycosyltransferase/glycogen phosphorylase"/>
    <property type="match status" value="1"/>
</dbReference>
<dbReference type="PANTHER" id="PTHR11926">
    <property type="entry name" value="GLUCOSYL/GLUCURONOSYL TRANSFERASES"/>
    <property type="match status" value="1"/>
</dbReference>
<protein>
    <submittedName>
        <fullName evidence="3">Uncharacterized protein</fullName>
    </submittedName>
</protein>
<evidence type="ECO:0000256" key="2">
    <source>
        <dbReference type="ARBA" id="ARBA00022679"/>
    </source>
</evidence>
<keyword evidence="4" id="KW-1185">Reference proteome</keyword>
<dbReference type="PANTHER" id="PTHR11926:SF774">
    <property type="entry name" value="UDP-GLYCOSYLTRANSFERASE 85A1-RELATED"/>
    <property type="match status" value="1"/>
</dbReference>
<evidence type="ECO:0000256" key="1">
    <source>
        <dbReference type="ARBA" id="ARBA00009995"/>
    </source>
</evidence>
<dbReference type="CDD" id="cd03784">
    <property type="entry name" value="GT1_Gtf-like"/>
    <property type="match status" value="1"/>
</dbReference>
<proteinExistence type="inferred from homology"/>
<evidence type="ECO:0000313" key="3">
    <source>
        <dbReference type="EMBL" id="KAF4350033.1"/>
    </source>
</evidence>
<reference evidence="3 4" key="1">
    <citation type="journal article" date="2020" name="bioRxiv">
        <title>Sequence and annotation of 42 cannabis genomes reveals extensive copy number variation in cannabinoid synthesis and pathogen resistance genes.</title>
        <authorList>
            <person name="Mckernan K.J."/>
            <person name="Helbert Y."/>
            <person name="Kane L.T."/>
            <person name="Ebling H."/>
            <person name="Zhang L."/>
            <person name="Liu B."/>
            <person name="Eaton Z."/>
            <person name="Mclaughlin S."/>
            <person name="Kingan S."/>
            <person name="Baybayan P."/>
            <person name="Concepcion G."/>
            <person name="Jordan M."/>
            <person name="Riva A."/>
            <person name="Barbazuk W."/>
            <person name="Harkins T."/>
        </authorList>
    </citation>
    <scope>NUCLEOTIDE SEQUENCE [LARGE SCALE GENOMIC DNA]</scope>
    <source>
        <strain evidence="4">cv. Jamaican Lion 4</strain>
        <tissue evidence="3">Leaf</tissue>
    </source>
</reference>
<dbReference type="Proteomes" id="UP000583929">
    <property type="component" value="Unassembled WGS sequence"/>
</dbReference>
<dbReference type="GO" id="GO:0080044">
    <property type="term" value="F:quercetin 7-O-glucosyltransferase activity"/>
    <property type="evidence" value="ECO:0007669"/>
    <property type="project" value="TreeGrafter"/>
</dbReference>
<gene>
    <name evidence="3" type="ORF">G4B88_000294</name>
</gene>
<evidence type="ECO:0000313" key="4">
    <source>
        <dbReference type="Proteomes" id="UP000583929"/>
    </source>
</evidence>
<organism evidence="3 4">
    <name type="scientific">Cannabis sativa</name>
    <name type="common">Hemp</name>
    <name type="synonym">Marijuana</name>
    <dbReference type="NCBI Taxonomy" id="3483"/>
    <lineage>
        <taxon>Eukaryota</taxon>
        <taxon>Viridiplantae</taxon>
        <taxon>Streptophyta</taxon>
        <taxon>Embryophyta</taxon>
        <taxon>Tracheophyta</taxon>
        <taxon>Spermatophyta</taxon>
        <taxon>Magnoliopsida</taxon>
        <taxon>eudicotyledons</taxon>
        <taxon>Gunneridae</taxon>
        <taxon>Pentapetalae</taxon>
        <taxon>rosids</taxon>
        <taxon>fabids</taxon>
        <taxon>Rosales</taxon>
        <taxon>Cannabaceae</taxon>
        <taxon>Cannabis</taxon>
    </lineage>
</organism>
<name>A0A7J6DVC2_CANSA</name>
<dbReference type="EMBL" id="JAATIQ010000612">
    <property type="protein sequence ID" value="KAF4350033.1"/>
    <property type="molecule type" value="Genomic_DNA"/>
</dbReference>
<dbReference type="FunFam" id="3.40.50.2000:FF:000138">
    <property type="entry name" value="Glycosyltransferase"/>
    <property type="match status" value="1"/>
</dbReference>
<dbReference type="InterPro" id="IPR002213">
    <property type="entry name" value="UDP_glucos_trans"/>
</dbReference>
<sequence length="494" mass="56086">MISTKVNDDHPFPVPGATTVCHVVALPYPGRSHINALMTFCKTLSSRLNLKHDNLTILITFVLTEEWLGLIGSDPKPDNNIRFQTLPNVIPSEHVRANQLADFYEAVATKLEAPFEELLVDLDNDKVRLPPVRIIVSDSLLGWPVEVGGRRNIPVASFWPLSGCMFSVLYHFDRFKQNGHFPIKLSERGHELVDYIPGIRSTRLSDISENFFEKEDSKTMKIMLDAVSKVSQAQYFVSSSVYELESQLFDVLKPKFPFPIYPIGPLTTINDPQFHHENGNYIEWLDSQPQASVLYISFGSFLSVSKTQLDEIVCGIRASGVRHVWVARENVSSIKNGCGEMGFVVPWCDQMRVLCHSSVGGFWTHCGWNSTMEAIYGGVPMLTFPIGGDQFHNSKQIVEDWKIGWKVKKKKKKIICEGTHHGDDDEMNLVRRDEICELVKIFMDQENNDRKVMGERMKQLQKLCQFAISKGGSSHTNIDAFINHILQPDKYRLL</sequence>
<dbReference type="GO" id="GO:0080043">
    <property type="term" value="F:quercetin 3-O-glucosyltransferase activity"/>
    <property type="evidence" value="ECO:0007669"/>
    <property type="project" value="TreeGrafter"/>
</dbReference>
<dbReference type="AlphaFoldDB" id="A0A7J6DVC2"/>
<keyword evidence="2" id="KW-0808">Transferase</keyword>
<dbReference type="Gene3D" id="3.40.50.2000">
    <property type="entry name" value="Glycogen Phosphorylase B"/>
    <property type="match status" value="2"/>
</dbReference>
<comment type="similarity">
    <text evidence="1">Belongs to the UDP-glycosyltransferase family.</text>
</comment>
<comment type="caution">
    <text evidence="3">The sequence shown here is derived from an EMBL/GenBank/DDBJ whole genome shotgun (WGS) entry which is preliminary data.</text>
</comment>
<accession>A0A7J6DVC2</accession>
<dbReference type="Pfam" id="PF00201">
    <property type="entry name" value="UDPGT"/>
    <property type="match status" value="1"/>
</dbReference>